<feature type="coiled-coil region" evidence="1">
    <location>
        <begin position="220"/>
        <end position="254"/>
    </location>
</feature>
<evidence type="ECO:0000256" key="2">
    <source>
        <dbReference type="SAM" id="MobiDB-lite"/>
    </source>
</evidence>
<keyword evidence="1" id="KW-0175">Coiled coil</keyword>
<gene>
    <name evidence="3" type="ORF">METZ01_LOCUS2034</name>
</gene>
<dbReference type="EMBL" id="UINC01000107">
    <property type="protein sequence ID" value="SUZ49180.1"/>
    <property type="molecule type" value="Genomic_DNA"/>
</dbReference>
<evidence type="ECO:0000313" key="3">
    <source>
        <dbReference type="EMBL" id="SUZ49180.1"/>
    </source>
</evidence>
<dbReference type="AlphaFoldDB" id="A0A381N3I7"/>
<feature type="coiled-coil region" evidence="1">
    <location>
        <begin position="130"/>
        <end position="181"/>
    </location>
</feature>
<feature type="compositionally biased region" description="Polar residues" evidence="2">
    <location>
        <begin position="285"/>
        <end position="295"/>
    </location>
</feature>
<protein>
    <submittedName>
        <fullName evidence="3">Uncharacterized protein</fullName>
    </submittedName>
</protein>
<organism evidence="3">
    <name type="scientific">marine metagenome</name>
    <dbReference type="NCBI Taxonomy" id="408172"/>
    <lineage>
        <taxon>unclassified sequences</taxon>
        <taxon>metagenomes</taxon>
        <taxon>ecological metagenomes</taxon>
    </lineage>
</organism>
<sequence length="305" mass="35017">MSSYQSNPKSSATEVFNAWIAPRQMAMDNDALLKVEPDELAQSLLNRRRMLKESLPGVIRNLEAEEESLTPKLERQTKAHRQANERVAELKRIRDESQRDAGLVLVDVKSARENLMQSGGMVNLDPKWKKERLFEKLEALEHEIQTSALDHKSEGKMLDRRRKLLQENERWIEDRKESNEEMVDFIEKRREMSKFYKAADKAHMGMLAAVEKAQPLYEKKAVLSAELRDVKSQLDRAKELLSQSDKAIKHWERRLLEGYGDLGPGFPDLLKDMREVTDGGASSFARKSSSINTHNATKRSGGKEK</sequence>
<name>A0A381N3I7_9ZZZZ</name>
<feature type="coiled-coil region" evidence="1">
    <location>
        <begin position="73"/>
        <end position="100"/>
    </location>
</feature>
<evidence type="ECO:0000256" key="1">
    <source>
        <dbReference type="SAM" id="Coils"/>
    </source>
</evidence>
<reference evidence="3" key="1">
    <citation type="submission" date="2018-05" db="EMBL/GenBank/DDBJ databases">
        <authorList>
            <person name="Lanie J.A."/>
            <person name="Ng W.-L."/>
            <person name="Kazmierczak K.M."/>
            <person name="Andrzejewski T.M."/>
            <person name="Davidsen T.M."/>
            <person name="Wayne K.J."/>
            <person name="Tettelin H."/>
            <person name="Glass J.I."/>
            <person name="Rusch D."/>
            <person name="Podicherti R."/>
            <person name="Tsui H.-C.T."/>
            <person name="Winkler M.E."/>
        </authorList>
    </citation>
    <scope>NUCLEOTIDE SEQUENCE</scope>
</reference>
<proteinExistence type="predicted"/>
<accession>A0A381N3I7</accession>
<feature type="region of interest" description="Disordered" evidence="2">
    <location>
        <begin position="280"/>
        <end position="305"/>
    </location>
</feature>